<gene>
    <name evidence="1" type="ORF">KI387_038691</name>
</gene>
<organism evidence="1 2">
    <name type="scientific">Taxus chinensis</name>
    <name type="common">Chinese yew</name>
    <name type="synonym">Taxus wallichiana var. chinensis</name>
    <dbReference type="NCBI Taxonomy" id="29808"/>
    <lineage>
        <taxon>Eukaryota</taxon>
        <taxon>Viridiplantae</taxon>
        <taxon>Streptophyta</taxon>
        <taxon>Embryophyta</taxon>
        <taxon>Tracheophyta</taxon>
        <taxon>Spermatophyta</taxon>
        <taxon>Pinopsida</taxon>
        <taxon>Pinidae</taxon>
        <taxon>Conifers II</taxon>
        <taxon>Cupressales</taxon>
        <taxon>Taxaceae</taxon>
        <taxon>Taxus</taxon>
    </lineage>
</organism>
<dbReference type="EMBL" id="JAHRHJ020000011">
    <property type="protein sequence ID" value="KAH9295103.1"/>
    <property type="molecule type" value="Genomic_DNA"/>
</dbReference>
<proteinExistence type="predicted"/>
<keyword evidence="2" id="KW-1185">Reference proteome</keyword>
<evidence type="ECO:0000313" key="1">
    <source>
        <dbReference type="EMBL" id="KAH9295103.1"/>
    </source>
</evidence>
<name>A0AA38FA86_TAXCH</name>
<dbReference type="PANTHER" id="PTHR35505">
    <property type="entry name" value="OS01G0600300 PROTEIN"/>
    <property type="match status" value="1"/>
</dbReference>
<feature type="non-terminal residue" evidence="1">
    <location>
        <position position="1"/>
    </location>
</feature>
<dbReference type="PANTHER" id="PTHR35505:SF1">
    <property type="entry name" value="SNF2 DOMAIN PROTEIN"/>
    <property type="match status" value="1"/>
</dbReference>
<comment type="caution">
    <text evidence="1">The sequence shown here is derived from an EMBL/GenBank/DDBJ whole genome shotgun (WGS) entry which is preliminary data.</text>
</comment>
<evidence type="ECO:0000313" key="2">
    <source>
        <dbReference type="Proteomes" id="UP000824469"/>
    </source>
</evidence>
<dbReference type="AlphaFoldDB" id="A0AA38FA86"/>
<dbReference type="Proteomes" id="UP000824469">
    <property type="component" value="Unassembled WGS sequence"/>
</dbReference>
<protein>
    <submittedName>
        <fullName evidence="1">Uncharacterized protein</fullName>
    </submittedName>
</protein>
<reference evidence="1 2" key="1">
    <citation type="journal article" date="2021" name="Nat. Plants">
        <title>The Taxus genome provides insights into paclitaxel biosynthesis.</title>
        <authorList>
            <person name="Xiong X."/>
            <person name="Gou J."/>
            <person name="Liao Q."/>
            <person name="Li Y."/>
            <person name="Zhou Q."/>
            <person name="Bi G."/>
            <person name="Li C."/>
            <person name="Du R."/>
            <person name="Wang X."/>
            <person name="Sun T."/>
            <person name="Guo L."/>
            <person name="Liang H."/>
            <person name="Lu P."/>
            <person name="Wu Y."/>
            <person name="Zhang Z."/>
            <person name="Ro D.K."/>
            <person name="Shang Y."/>
            <person name="Huang S."/>
            <person name="Yan J."/>
        </authorList>
    </citation>
    <scope>NUCLEOTIDE SEQUENCE [LARGE SCALE GENOMIC DNA]</scope>
    <source>
        <strain evidence="1">Ta-2019</strain>
    </source>
</reference>
<feature type="non-terminal residue" evidence="1">
    <location>
        <position position="109"/>
    </location>
</feature>
<accession>A0AA38FA86</accession>
<sequence>SQEEEVLLRGVLYEVTTLVDYVFLKQNRESISTKTTSIRDNNNITLLNRLVLAQKVVQLLRSLGEHSRALSFSKTFSNVPVTSDLMKWISQKSELKYHEALTQKPQALV</sequence>